<evidence type="ECO:0000313" key="1">
    <source>
        <dbReference type="EMBL" id="SIT47341.1"/>
    </source>
</evidence>
<dbReference type="STRING" id="1247936.BN2475_720058"/>
<dbReference type="EMBL" id="CYGX02000072">
    <property type="protein sequence ID" value="SIT47341.1"/>
    <property type="molecule type" value="Genomic_DNA"/>
</dbReference>
<organism evidence="1 2">
    <name type="scientific">Paraburkholderia ribeironis</name>
    <dbReference type="NCBI Taxonomy" id="1247936"/>
    <lineage>
        <taxon>Bacteria</taxon>
        <taxon>Pseudomonadati</taxon>
        <taxon>Pseudomonadota</taxon>
        <taxon>Betaproteobacteria</taxon>
        <taxon>Burkholderiales</taxon>
        <taxon>Burkholderiaceae</taxon>
        <taxon>Paraburkholderia</taxon>
    </lineage>
</organism>
<protein>
    <submittedName>
        <fullName evidence="1">Uncharacterized protein</fullName>
    </submittedName>
</protein>
<dbReference type="AlphaFoldDB" id="A0A1N7SIW5"/>
<reference evidence="1 2" key="1">
    <citation type="submission" date="2016-12" db="EMBL/GenBank/DDBJ databases">
        <authorList>
            <person name="Song W.-J."/>
            <person name="Kurnit D.M."/>
        </authorList>
    </citation>
    <scope>NUCLEOTIDE SEQUENCE [LARGE SCALE GENOMIC DNA]</scope>
    <source>
        <strain evidence="1 2">STM7296</strain>
    </source>
</reference>
<accession>A0A1N7SIW5</accession>
<keyword evidence="2" id="KW-1185">Reference proteome</keyword>
<evidence type="ECO:0000313" key="2">
    <source>
        <dbReference type="Proteomes" id="UP000187012"/>
    </source>
</evidence>
<gene>
    <name evidence="1" type="ORF">BN2475_720058</name>
</gene>
<proteinExistence type="predicted"/>
<dbReference type="Proteomes" id="UP000187012">
    <property type="component" value="Unassembled WGS sequence"/>
</dbReference>
<name>A0A1N7SIW5_9BURK</name>
<sequence length="63" mass="6301">MKVAGAPFCAAIAAPQGAAQVLARRRVLLAARLFAALGGAPRYDLATQVRASSGPAGRSVPSP</sequence>